<keyword evidence="2 7" id="KW-0813">Transport</keyword>
<evidence type="ECO:0000256" key="3">
    <source>
        <dbReference type="ARBA" id="ARBA00022475"/>
    </source>
</evidence>
<proteinExistence type="inferred from homology"/>
<evidence type="ECO:0000256" key="1">
    <source>
        <dbReference type="ARBA" id="ARBA00004651"/>
    </source>
</evidence>
<feature type="transmembrane region" description="Helical" evidence="7">
    <location>
        <begin position="16"/>
        <end position="41"/>
    </location>
</feature>
<dbReference type="OrthoDB" id="9788108at2"/>
<dbReference type="AlphaFoldDB" id="A0A4Z0QXL6"/>
<evidence type="ECO:0000256" key="4">
    <source>
        <dbReference type="ARBA" id="ARBA00022692"/>
    </source>
</evidence>
<feature type="transmembrane region" description="Helical" evidence="7">
    <location>
        <begin position="259"/>
        <end position="281"/>
    </location>
</feature>
<feature type="transmembrane region" description="Helical" evidence="7">
    <location>
        <begin position="154"/>
        <end position="177"/>
    </location>
</feature>
<evidence type="ECO:0000313" key="9">
    <source>
        <dbReference type="EMBL" id="TGE35512.1"/>
    </source>
</evidence>
<dbReference type="SUPFAM" id="SSF161098">
    <property type="entry name" value="MetI-like"/>
    <property type="match status" value="1"/>
</dbReference>
<dbReference type="Pfam" id="PF00528">
    <property type="entry name" value="BPD_transp_1"/>
    <property type="match status" value="1"/>
</dbReference>
<dbReference type="PANTHER" id="PTHR30193:SF37">
    <property type="entry name" value="INNER MEMBRANE ABC TRANSPORTER PERMEASE PROTEIN YCJO"/>
    <property type="match status" value="1"/>
</dbReference>
<dbReference type="CDD" id="cd06261">
    <property type="entry name" value="TM_PBP2"/>
    <property type="match status" value="1"/>
</dbReference>
<dbReference type="EMBL" id="SPQQ01000013">
    <property type="protein sequence ID" value="TGE35512.1"/>
    <property type="molecule type" value="Genomic_DNA"/>
</dbReference>
<evidence type="ECO:0000256" key="5">
    <source>
        <dbReference type="ARBA" id="ARBA00022989"/>
    </source>
</evidence>
<evidence type="ECO:0000259" key="8">
    <source>
        <dbReference type="PROSITE" id="PS50928"/>
    </source>
</evidence>
<protein>
    <submittedName>
        <fullName evidence="9">Sugar ABC transporter permease</fullName>
    </submittedName>
</protein>
<dbReference type="Proteomes" id="UP000298460">
    <property type="component" value="Unassembled WGS sequence"/>
</dbReference>
<dbReference type="InterPro" id="IPR000515">
    <property type="entry name" value="MetI-like"/>
</dbReference>
<sequence length="293" mass="33012">MSALLKTGKKYNNKTALIFLAPSLIGFLIFFFVPFVGGLYYSFVDSPVGGSFVGLTNYIDLLRNAVFLKAGYNTMVFTAIAVPLNILFSLGLALLLNRRIYGRNIIRMGFIIPLVVPVASVVLVWQILFDINGSLNAVISSLGLSPVDWMKTDLARIVVVIVYLWKYTGYNMVLFLAGLQNIPSEYYEAADIDGASNWHKFTNITLVYLTPTTFFIFVMSIINSFKVFREVYLISGAYPQDSIYMLQHYMNNKFASLDYQMLTSAAFIMAVVIYILVLFLFRIQRRINSTIGG</sequence>
<dbReference type="RefSeq" id="WP_135551602.1">
    <property type="nucleotide sequence ID" value="NZ_SPQQ01000013.1"/>
</dbReference>
<dbReference type="PANTHER" id="PTHR30193">
    <property type="entry name" value="ABC TRANSPORTER PERMEASE PROTEIN"/>
    <property type="match status" value="1"/>
</dbReference>
<reference evidence="9 10" key="1">
    <citation type="submission" date="2019-03" db="EMBL/GenBank/DDBJ databases">
        <title>Draft Genome Sequence of Desulfosporosinus fructosivorans Strain 63.6F, Isolated from Marine Sediment in the Baltic Sea.</title>
        <authorList>
            <person name="Hausmann B."/>
            <person name="Vandieken V."/>
            <person name="Pjevac P."/>
            <person name="Schreck K."/>
            <person name="Herbold C.W."/>
            <person name="Loy A."/>
        </authorList>
    </citation>
    <scope>NUCLEOTIDE SEQUENCE [LARGE SCALE GENOMIC DNA]</scope>
    <source>
        <strain evidence="9 10">63.6F</strain>
    </source>
</reference>
<feature type="transmembrane region" description="Helical" evidence="7">
    <location>
        <begin position="75"/>
        <end position="96"/>
    </location>
</feature>
<accession>A0A4Z0QXL6</accession>
<evidence type="ECO:0000256" key="7">
    <source>
        <dbReference type="RuleBase" id="RU363032"/>
    </source>
</evidence>
<evidence type="ECO:0000313" key="10">
    <source>
        <dbReference type="Proteomes" id="UP000298460"/>
    </source>
</evidence>
<feature type="transmembrane region" description="Helical" evidence="7">
    <location>
        <begin position="108"/>
        <end position="128"/>
    </location>
</feature>
<dbReference type="InterPro" id="IPR035906">
    <property type="entry name" value="MetI-like_sf"/>
</dbReference>
<evidence type="ECO:0000256" key="2">
    <source>
        <dbReference type="ARBA" id="ARBA00022448"/>
    </source>
</evidence>
<feature type="domain" description="ABC transmembrane type-1" evidence="8">
    <location>
        <begin position="71"/>
        <end position="280"/>
    </location>
</feature>
<name>A0A4Z0QXL6_9FIRM</name>
<comment type="similarity">
    <text evidence="7">Belongs to the binding-protein-dependent transport system permease family.</text>
</comment>
<dbReference type="Gene3D" id="1.10.3720.10">
    <property type="entry name" value="MetI-like"/>
    <property type="match status" value="1"/>
</dbReference>
<dbReference type="GO" id="GO:0055085">
    <property type="term" value="P:transmembrane transport"/>
    <property type="evidence" value="ECO:0007669"/>
    <property type="project" value="InterPro"/>
</dbReference>
<keyword evidence="3" id="KW-1003">Cell membrane</keyword>
<dbReference type="PROSITE" id="PS50928">
    <property type="entry name" value="ABC_TM1"/>
    <property type="match status" value="1"/>
</dbReference>
<dbReference type="InterPro" id="IPR051393">
    <property type="entry name" value="ABC_transporter_permease"/>
</dbReference>
<keyword evidence="5 7" id="KW-1133">Transmembrane helix</keyword>
<keyword evidence="6 7" id="KW-0472">Membrane</keyword>
<dbReference type="GO" id="GO:0005886">
    <property type="term" value="C:plasma membrane"/>
    <property type="evidence" value="ECO:0007669"/>
    <property type="project" value="UniProtKB-SubCell"/>
</dbReference>
<keyword evidence="4 7" id="KW-0812">Transmembrane</keyword>
<comment type="caution">
    <text evidence="9">The sequence shown here is derived from an EMBL/GenBank/DDBJ whole genome shotgun (WGS) entry which is preliminary data.</text>
</comment>
<gene>
    <name evidence="9" type="ORF">E4K67_24650</name>
</gene>
<organism evidence="9 10">
    <name type="scientific">Desulfosporosinus fructosivorans</name>
    <dbReference type="NCBI Taxonomy" id="2018669"/>
    <lineage>
        <taxon>Bacteria</taxon>
        <taxon>Bacillati</taxon>
        <taxon>Bacillota</taxon>
        <taxon>Clostridia</taxon>
        <taxon>Eubacteriales</taxon>
        <taxon>Desulfitobacteriaceae</taxon>
        <taxon>Desulfosporosinus</taxon>
    </lineage>
</organism>
<comment type="subcellular location">
    <subcellularLocation>
        <location evidence="1 7">Cell membrane</location>
        <topology evidence="1 7">Multi-pass membrane protein</topology>
    </subcellularLocation>
</comment>
<evidence type="ECO:0000256" key="6">
    <source>
        <dbReference type="ARBA" id="ARBA00023136"/>
    </source>
</evidence>
<feature type="transmembrane region" description="Helical" evidence="7">
    <location>
        <begin position="206"/>
        <end position="225"/>
    </location>
</feature>
<keyword evidence="10" id="KW-1185">Reference proteome</keyword>